<sequence length="242" mass="27774">MIELKINRLSAFLGRPVPFNGVNIYSPSIEEIERIGELEYRVNLILATFDKEKIVMNLLGVSEEAYMQLSGVDDYVVLVSEQRIAQYIAKALSFFIKEEVIYQEHQQSFCLGELNFLHSGNYKDFIAIIRQLNGTEEEEAPALTFKSERAKLMLQKINKLKNSAKGKNNDYLELKDILSILCCVEGNAISIFNVGQLTVYQVYEQFERLSIKHRRDTLLPVWANGYLQEGEKLPEIIAKTKL</sequence>
<comment type="caution">
    <text evidence="1">The sequence shown here is derived from an EMBL/GenBank/DDBJ whole genome shotgun (WGS) entry which is preliminary data.</text>
</comment>
<evidence type="ECO:0000313" key="2">
    <source>
        <dbReference type="Proteomes" id="UP000812277"/>
    </source>
</evidence>
<proteinExistence type="predicted"/>
<reference evidence="1 2" key="1">
    <citation type="submission" date="2021-07" db="EMBL/GenBank/DDBJ databases">
        <title>Paenibacillus radiodurans sp. nov., isolated from the southeastern edge of Tengger Desert.</title>
        <authorList>
            <person name="Zhang G."/>
        </authorList>
    </citation>
    <scope>NUCLEOTIDE SEQUENCE [LARGE SCALE GENOMIC DNA]</scope>
    <source>
        <strain evidence="1 2">DT7-4</strain>
    </source>
</reference>
<accession>A0ABS7D2J4</accession>
<dbReference type="EMBL" id="JAHZIJ010000002">
    <property type="protein sequence ID" value="MBW7474069.1"/>
    <property type="molecule type" value="Genomic_DNA"/>
</dbReference>
<keyword evidence="2" id="KW-1185">Reference proteome</keyword>
<organism evidence="1 2">
    <name type="scientific">Paenibacillus oenotherae</name>
    <dbReference type="NCBI Taxonomy" id="1435645"/>
    <lineage>
        <taxon>Bacteria</taxon>
        <taxon>Bacillati</taxon>
        <taxon>Bacillota</taxon>
        <taxon>Bacilli</taxon>
        <taxon>Bacillales</taxon>
        <taxon>Paenibacillaceae</taxon>
        <taxon>Paenibacillus</taxon>
    </lineage>
</organism>
<gene>
    <name evidence="1" type="ORF">K0T92_04890</name>
</gene>
<dbReference type="Proteomes" id="UP000812277">
    <property type="component" value="Unassembled WGS sequence"/>
</dbReference>
<name>A0ABS7D2J4_9BACL</name>
<dbReference type="RefSeq" id="WP_219871318.1">
    <property type="nucleotide sequence ID" value="NZ_JAHZIJ010000002.1"/>
</dbReference>
<evidence type="ECO:0000313" key="1">
    <source>
        <dbReference type="EMBL" id="MBW7474069.1"/>
    </source>
</evidence>
<protein>
    <submittedName>
        <fullName evidence="1">Uncharacterized protein</fullName>
    </submittedName>
</protein>